<dbReference type="GO" id="GO:0008422">
    <property type="term" value="F:beta-glucosidase activity"/>
    <property type="evidence" value="ECO:0007669"/>
    <property type="project" value="UniProtKB-EC"/>
</dbReference>
<protein>
    <submittedName>
        <fullName evidence="3">Putative beta-glucosidase</fullName>
        <ecNumber evidence="3">3.2.1.21</ecNumber>
    </submittedName>
</protein>
<dbReference type="GO" id="GO:0005975">
    <property type="term" value="P:carbohydrate metabolic process"/>
    <property type="evidence" value="ECO:0007669"/>
    <property type="project" value="InterPro"/>
</dbReference>
<reference evidence="3" key="1">
    <citation type="journal article" date="2018" name="Nat. Plants">
        <title>Whole-genome landscape of Medicago truncatula symbiotic genes.</title>
        <authorList>
            <person name="Pecrix Y."/>
            <person name="Gamas P."/>
            <person name="Carrere S."/>
        </authorList>
    </citation>
    <scope>NUCLEOTIDE SEQUENCE</scope>
    <source>
        <tissue evidence="3">Leaves</tissue>
    </source>
</reference>
<evidence type="ECO:0000256" key="2">
    <source>
        <dbReference type="RuleBase" id="RU003690"/>
    </source>
</evidence>
<dbReference type="AlphaFoldDB" id="A0A396GZL3"/>
<dbReference type="PANTHER" id="PTHR10353">
    <property type="entry name" value="GLYCOSYL HYDROLASE"/>
    <property type="match status" value="1"/>
</dbReference>
<dbReference type="SUPFAM" id="SSF51445">
    <property type="entry name" value="(Trans)glycosidases"/>
    <property type="match status" value="1"/>
</dbReference>
<dbReference type="Pfam" id="PF00232">
    <property type="entry name" value="Glyco_hydro_1"/>
    <property type="match status" value="1"/>
</dbReference>
<dbReference type="EC" id="3.2.1.21" evidence="3"/>
<accession>A0A396GZL3</accession>
<evidence type="ECO:0000313" key="3">
    <source>
        <dbReference type="EMBL" id="RHN45928.1"/>
    </source>
</evidence>
<comment type="caution">
    <text evidence="3">The sequence shown here is derived from an EMBL/GenBank/DDBJ whole genome shotgun (WGS) entry which is preliminary data.</text>
</comment>
<proteinExistence type="inferred from homology"/>
<keyword evidence="3" id="KW-0326">Glycosidase</keyword>
<gene>
    <name evidence="3" type="ORF">MtrunA17_Chr7g0236741</name>
</gene>
<evidence type="ECO:0000256" key="1">
    <source>
        <dbReference type="ARBA" id="ARBA00010838"/>
    </source>
</evidence>
<dbReference type="Proteomes" id="UP000265566">
    <property type="component" value="Chromosome 7"/>
</dbReference>
<dbReference type="PANTHER" id="PTHR10353:SF154">
    <property type="entry name" value="BETA-GLUCOSIDASE 9-RELATED"/>
    <property type="match status" value="1"/>
</dbReference>
<dbReference type="InterPro" id="IPR017853">
    <property type="entry name" value="GH"/>
</dbReference>
<sequence>MKLCFYIDSDGVNVRGYFAWAAFDTYDFDNGYSKHMELYHVDFDDSLKRIMTNTAKWYKKYLTHDSVH</sequence>
<dbReference type="Gene3D" id="3.20.20.80">
    <property type="entry name" value="Glycosidases"/>
    <property type="match status" value="1"/>
</dbReference>
<keyword evidence="3" id="KW-0378">Hydrolase</keyword>
<organism evidence="3">
    <name type="scientific">Medicago truncatula</name>
    <name type="common">Barrel medic</name>
    <name type="synonym">Medicago tribuloides</name>
    <dbReference type="NCBI Taxonomy" id="3880"/>
    <lineage>
        <taxon>Eukaryota</taxon>
        <taxon>Viridiplantae</taxon>
        <taxon>Streptophyta</taxon>
        <taxon>Embryophyta</taxon>
        <taxon>Tracheophyta</taxon>
        <taxon>Spermatophyta</taxon>
        <taxon>Magnoliopsida</taxon>
        <taxon>eudicotyledons</taxon>
        <taxon>Gunneridae</taxon>
        <taxon>Pentapetalae</taxon>
        <taxon>rosids</taxon>
        <taxon>fabids</taxon>
        <taxon>Fabales</taxon>
        <taxon>Fabaceae</taxon>
        <taxon>Papilionoideae</taxon>
        <taxon>50 kb inversion clade</taxon>
        <taxon>NPAAA clade</taxon>
        <taxon>Hologalegina</taxon>
        <taxon>IRL clade</taxon>
        <taxon>Trifolieae</taxon>
        <taxon>Medicago</taxon>
    </lineage>
</organism>
<comment type="similarity">
    <text evidence="1 2">Belongs to the glycosyl hydrolase 1 family.</text>
</comment>
<dbReference type="InterPro" id="IPR001360">
    <property type="entry name" value="Glyco_hydro_1"/>
</dbReference>
<name>A0A396GZL3_MEDTR</name>
<dbReference type="EMBL" id="PSQE01000007">
    <property type="protein sequence ID" value="RHN45928.1"/>
    <property type="molecule type" value="Genomic_DNA"/>
</dbReference>
<dbReference type="Gramene" id="rna40357">
    <property type="protein sequence ID" value="RHN45928.1"/>
    <property type="gene ID" value="gene40357"/>
</dbReference>